<dbReference type="RefSeq" id="WP_005188431.1">
    <property type="nucleotide sequence ID" value="NZ_CP045804.1"/>
</dbReference>
<evidence type="ECO:0000256" key="2">
    <source>
        <dbReference type="ARBA" id="ARBA00023002"/>
    </source>
</evidence>
<keyword evidence="2" id="KW-0560">Oxidoreductase</keyword>
<dbReference type="PROSITE" id="PS00061">
    <property type="entry name" value="ADH_SHORT"/>
    <property type="match status" value="1"/>
</dbReference>
<reference evidence="3" key="1">
    <citation type="journal article" date="2021" name="Nat. Microbiol.">
        <title>Cocultivation of an ultrasmall environmental parasitic bacterium with lytic ability against bacteria associated with wastewater foams.</title>
        <authorList>
            <person name="Batinovic S."/>
            <person name="Rose J.J.A."/>
            <person name="Ratcliffe J."/>
            <person name="Seviour R.J."/>
            <person name="Petrovski S."/>
        </authorList>
    </citation>
    <scope>NUCLEOTIDE SEQUENCE</scope>
    <source>
        <strain evidence="3">CON44</strain>
    </source>
</reference>
<organism evidence="3">
    <name type="scientific">Gordonia amarae</name>
    <dbReference type="NCBI Taxonomy" id="36821"/>
    <lineage>
        <taxon>Bacteria</taxon>
        <taxon>Bacillati</taxon>
        <taxon>Actinomycetota</taxon>
        <taxon>Actinomycetes</taxon>
        <taxon>Mycobacteriales</taxon>
        <taxon>Gordoniaceae</taxon>
        <taxon>Gordonia</taxon>
    </lineage>
</organism>
<dbReference type="InterPro" id="IPR036291">
    <property type="entry name" value="NAD(P)-bd_dom_sf"/>
</dbReference>
<sequence length="260" mass="27516">MAFIPHPERRPVLVAGASSGIGAATAEWLAAAGYPVALTARRVEKLQELADKITAAGGEAVAVPLDVTDDQSVLDCVAKAEAALGSLEVVVSGAGDLAVGRSYEQPVDRFVDQIDIHLNGAYRLYRAVIPGMIERARGDFVFIGSDVTQRPRTFSSAYVAAKSGIDGLVATVQMELEGTGVRAGLVRPGQTLTGMGMDLDQKTTEDMLNDWIKFGIARHGNFLGPEHIAQAIAGMIAMPRGSHMRIVEVEAEGAVPKTKH</sequence>
<accession>A0A857MHY6</accession>
<dbReference type="PANTHER" id="PTHR43669">
    <property type="entry name" value="5-KETO-D-GLUCONATE 5-REDUCTASE"/>
    <property type="match status" value="1"/>
</dbReference>
<evidence type="ECO:0000313" key="3">
    <source>
        <dbReference type="EMBL" id="QHN40869.1"/>
    </source>
</evidence>
<dbReference type="Pfam" id="PF00106">
    <property type="entry name" value="adh_short"/>
    <property type="match status" value="1"/>
</dbReference>
<evidence type="ECO:0000256" key="1">
    <source>
        <dbReference type="ARBA" id="ARBA00006484"/>
    </source>
</evidence>
<dbReference type="InterPro" id="IPR020904">
    <property type="entry name" value="Sc_DH/Rdtase_CS"/>
</dbReference>
<comment type="similarity">
    <text evidence="1">Belongs to the short-chain dehydrogenases/reductases (SDR) family.</text>
</comment>
<gene>
    <name evidence="3" type="ORF">GII30_18420</name>
</gene>
<dbReference type="CDD" id="cd05233">
    <property type="entry name" value="SDR_c"/>
    <property type="match status" value="1"/>
</dbReference>
<protein>
    <submittedName>
        <fullName evidence="3">SDR family oxidoreductase</fullName>
    </submittedName>
</protein>
<dbReference type="NCBIfam" id="NF005854">
    <property type="entry name" value="PRK07775.1"/>
    <property type="match status" value="1"/>
</dbReference>
<dbReference type="AlphaFoldDB" id="A0A857MHY6"/>
<dbReference type="Gene3D" id="3.40.50.720">
    <property type="entry name" value="NAD(P)-binding Rossmann-like Domain"/>
    <property type="match status" value="1"/>
</dbReference>
<dbReference type="PANTHER" id="PTHR43669:SF3">
    <property type="entry name" value="ALCOHOL DEHYDROGENASE, PUTATIVE (AFU_ORTHOLOGUE AFUA_3G03445)-RELATED"/>
    <property type="match status" value="1"/>
</dbReference>
<dbReference type="GO" id="GO:0016491">
    <property type="term" value="F:oxidoreductase activity"/>
    <property type="evidence" value="ECO:0007669"/>
    <property type="project" value="UniProtKB-KW"/>
</dbReference>
<dbReference type="PRINTS" id="PR00081">
    <property type="entry name" value="GDHRDH"/>
</dbReference>
<dbReference type="EMBL" id="CP045810">
    <property type="protein sequence ID" value="QHN40869.1"/>
    <property type="molecule type" value="Genomic_DNA"/>
</dbReference>
<name>A0A857MHY6_9ACTN</name>
<dbReference type="InterPro" id="IPR002347">
    <property type="entry name" value="SDR_fam"/>
</dbReference>
<proteinExistence type="inferred from homology"/>
<dbReference type="SUPFAM" id="SSF51735">
    <property type="entry name" value="NAD(P)-binding Rossmann-fold domains"/>
    <property type="match status" value="1"/>
</dbReference>